<evidence type="ECO:0000313" key="1">
    <source>
        <dbReference type="EMBL" id="KAJ8625041.1"/>
    </source>
</evidence>
<dbReference type="EMBL" id="CM056819">
    <property type="protein sequence ID" value="KAJ8625041.1"/>
    <property type="molecule type" value="Genomic_DNA"/>
</dbReference>
<dbReference type="Proteomes" id="UP001234297">
    <property type="component" value="Chromosome 11"/>
</dbReference>
<comment type="caution">
    <text evidence="1">The sequence shown here is derived from an EMBL/GenBank/DDBJ whole genome shotgun (WGS) entry which is preliminary data.</text>
</comment>
<sequence length="540" mass="58855">MEFLYRASSVLCPRILSYPRARLVLWSIPHTVNERKNLSGNHSSSTAKLFSFLPSLFQTQVKYLCNRSTRSGPTAPLNNTHEDHDQTPNPMDLIWYVRTVGLDESVINSITICKYKRGEGLIEGTECSVCLNEFHEDEDLRLLPKCSHAFHLPCIDTWLKSHVNCPLCRANVVANPVMSSATDPNSISSDSLEESQMGNSQIHIEMSSNMSNGVEGNQGFGDVDGAELGDLGPPCVNHGFRAQSDLIDNHRFGQCAIVVEDDDIQQVRRSVSMDSSAAAMIVISMANPPSIDFGGISTAIGAHSTGSKKTNLDEPSGLKRFVPKSGWNQGILKTVGNCSQSFDCNKVCSPPSFHNDYPINSPPPPPFQTGQSVRTISMVVSVFVFTTIFLCTCWARHRGEADTASPTSPTNTTNEDHDQAQNPADYTIHIATVGLEKSVINSIHVCIYERGQNFIEGAECVVCLGEFIDGENLRVLPNCCHAFHVACIDMWLISHLNCPLCRADIVSDPMNLTSKDPSLVLSVSAVESSAGNSPSQGHVG</sequence>
<reference evidence="1 2" key="1">
    <citation type="journal article" date="2022" name="Hortic Res">
        <title>A haplotype resolved chromosomal level avocado genome allows analysis of novel avocado genes.</title>
        <authorList>
            <person name="Nath O."/>
            <person name="Fletcher S.J."/>
            <person name="Hayward A."/>
            <person name="Shaw L.M."/>
            <person name="Masouleh A.K."/>
            <person name="Furtado A."/>
            <person name="Henry R.J."/>
            <person name="Mitter N."/>
        </authorList>
    </citation>
    <scope>NUCLEOTIDE SEQUENCE [LARGE SCALE GENOMIC DNA]</scope>
    <source>
        <strain evidence="2">cv. Hass</strain>
    </source>
</reference>
<gene>
    <name evidence="1" type="ORF">MRB53_033571</name>
</gene>
<organism evidence="1 2">
    <name type="scientific">Persea americana</name>
    <name type="common">Avocado</name>
    <dbReference type="NCBI Taxonomy" id="3435"/>
    <lineage>
        <taxon>Eukaryota</taxon>
        <taxon>Viridiplantae</taxon>
        <taxon>Streptophyta</taxon>
        <taxon>Embryophyta</taxon>
        <taxon>Tracheophyta</taxon>
        <taxon>Spermatophyta</taxon>
        <taxon>Magnoliopsida</taxon>
        <taxon>Magnoliidae</taxon>
        <taxon>Laurales</taxon>
        <taxon>Lauraceae</taxon>
        <taxon>Persea</taxon>
    </lineage>
</organism>
<proteinExistence type="predicted"/>
<name>A0ACC2KVY5_PERAE</name>
<evidence type="ECO:0000313" key="2">
    <source>
        <dbReference type="Proteomes" id="UP001234297"/>
    </source>
</evidence>
<keyword evidence="2" id="KW-1185">Reference proteome</keyword>
<protein>
    <submittedName>
        <fullName evidence="1">Uncharacterized protein</fullName>
    </submittedName>
</protein>
<accession>A0ACC2KVY5</accession>